<feature type="chain" id="PRO_5034467661" evidence="7">
    <location>
        <begin position="21"/>
        <end position="385"/>
    </location>
</feature>
<evidence type="ECO:0000256" key="4">
    <source>
        <dbReference type="ARBA" id="ARBA00023180"/>
    </source>
</evidence>
<evidence type="ECO:0000256" key="2">
    <source>
        <dbReference type="ARBA" id="ARBA00022801"/>
    </source>
</evidence>
<dbReference type="EMBL" id="KV745174">
    <property type="protein sequence ID" value="OCK76845.1"/>
    <property type="molecule type" value="Genomic_DNA"/>
</dbReference>
<keyword evidence="5" id="KW-0479">Metal-binding</keyword>
<feature type="binding site" evidence="5">
    <location>
        <position position="241"/>
    </location>
    <ligand>
        <name>Ca(2+)</name>
        <dbReference type="ChEBI" id="CHEBI:29108"/>
        <label>1</label>
        <note>catalytic</note>
    </ligand>
</feature>
<dbReference type="PANTHER" id="PTHR11799">
    <property type="entry name" value="PARAOXONASE"/>
    <property type="match status" value="1"/>
</dbReference>
<evidence type="ECO:0000256" key="7">
    <source>
        <dbReference type="SAM" id="SignalP"/>
    </source>
</evidence>
<feature type="binding site" evidence="5">
    <location>
        <position position="133"/>
    </location>
    <ligand>
        <name>Ca(2+)</name>
        <dbReference type="ChEBI" id="CHEBI:29108"/>
        <label>1</label>
        <note>catalytic</note>
    </ligand>
</feature>
<organism evidence="8 9">
    <name type="scientific">Lepidopterella palustris CBS 459.81</name>
    <dbReference type="NCBI Taxonomy" id="1314670"/>
    <lineage>
        <taxon>Eukaryota</taxon>
        <taxon>Fungi</taxon>
        <taxon>Dikarya</taxon>
        <taxon>Ascomycota</taxon>
        <taxon>Pezizomycotina</taxon>
        <taxon>Dothideomycetes</taxon>
        <taxon>Pleosporomycetidae</taxon>
        <taxon>Mytilinidiales</taxon>
        <taxon>Argynnaceae</taxon>
        <taxon>Lepidopterella</taxon>
    </lineage>
</organism>
<feature type="signal peptide" evidence="7">
    <location>
        <begin position="1"/>
        <end position="20"/>
    </location>
</feature>
<dbReference type="OrthoDB" id="5307922at2759"/>
<keyword evidence="2" id="KW-0378">Hydrolase</keyword>
<evidence type="ECO:0000256" key="3">
    <source>
        <dbReference type="ARBA" id="ARBA00023157"/>
    </source>
</evidence>
<feature type="binding site" evidence="5">
    <location>
        <position position="285"/>
    </location>
    <ligand>
        <name>Ca(2+)</name>
        <dbReference type="ChEBI" id="CHEBI:29108"/>
        <label>1</label>
        <note>catalytic</note>
    </ligand>
</feature>
<dbReference type="InterPro" id="IPR002640">
    <property type="entry name" value="Arylesterase"/>
</dbReference>
<feature type="glycosylation site" description="N-linked (GlcNAc...) asparagine" evidence="6">
    <location>
        <position position="286"/>
    </location>
</feature>
<evidence type="ECO:0000256" key="6">
    <source>
        <dbReference type="PIRSR" id="PIRSR602640-4"/>
    </source>
</evidence>
<protein>
    <submittedName>
        <fullName evidence="8">Calcium-dependent phosphotriesterase</fullName>
    </submittedName>
</protein>
<keyword evidence="4 6" id="KW-0325">Glycoprotein</keyword>
<keyword evidence="7" id="KW-0732">Signal</keyword>
<comment type="similarity">
    <text evidence="1">Belongs to the paraoxonase family.</text>
</comment>
<feature type="binding site" evidence="5">
    <location>
        <position position="59"/>
    </location>
    <ligand>
        <name>Ca(2+)</name>
        <dbReference type="ChEBI" id="CHEBI:29108"/>
        <label>1</label>
        <note>catalytic</note>
    </ligand>
</feature>
<dbReference type="PANTHER" id="PTHR11799:SF30">
    <property type="entry name" value="SERUM PARAOXONASE_ARYLESTERASE 2"/>
    <property type="match status" value="1"/>
</dbReference>
<gene>
    <name evidence="8" type="ORF">K432DRAFT_418975</name>
</gene>
<keyword evidence="3" id="KW-1015">Disulfide bond</keyword>
<dbReference type="InterPro" id="IPR051288">
    <property type="entry name" value="Serum_paraoxonase/arylesterase"/>
</dbReference>
<feature type="binding site" evidence="5">
    <location>
        <position position="286"/>
    </location>
    <ligand>
        <name>Ca(2+)</name>
        <dbReference type="ChEBI" id="CHEBI:29108"/>
        <label>1</label>
        <note>catalytic</note>
    </ligand>
</feature>
<feature type="binding site" evidence="5">
    <location>
        <position position="181"/>
    </location>
    <ligand>
        <name>Ca(2+)</name>
        <dbReference type="ChEBI" id="CHEBI:29108"/>
        <label>1</label>
        <note>catalytic</note>
    </ligand>
</feature>
<sequence>MYLKLAIVLALLSFLGPYLYDLGRELVMIVRNTPDRINTFSVFREKQIKFADRVRNCEDAVLDESMGLAILSCDEGRDKYNTVMGSFLAGDVPNGALYIYDYSTPNLPDDESIKRLKLANFPSGETDFHPLGIEFYAPTSVLYVINHAMRGYAIEVFHLSVSDLTATHIRTFTHPLVHTPNALTAIGDMEIYFTNDHYFRIGEHSLLATLETYLAIPGGSIVYVNLADNSAKTVGKVPFANGIVVLNSTTIAVSSTSKSTVMLYRITDDHGLEFDRIIEMPALVDNLSVDGNGKLLAAGHSHAPSIRKVMKTRVLCNSDKKEERESDACKVRSPSWVGEWSEAEGLKELYQEIEYSTSSTALRDTKRGFGMVVGLYEKGVLVWKE</sequence>
<comment type="cofactor">
    <cofactor evidence="5">
        <name>Ca(2+)</name>
        <dbReference type="ChEBI" id="CHEBI:29108"/>
    </cofactor>
    <text evidence="5">Binds 2 calcium ions per subunit.</text>
</comment>
<accession>A0A8E2E415</accession>
<comment type="PTM">
    <text evidence="6">Glycosylated.</text>
</comment>
<evidence type="ECO:0000313" key="9">
    <source>
        <dbReference type="Proteomes" id="UP000250266"/>
    </source>
</evidence>
<dbReference type="InterPro" id="IPR011042">
    <property type="entry name" value="6-blade_b-propeller_TolB-like"/>
</dbReference>
<dbReference type="GO" id="GO:0004064">
    <property type="term" value="F:arylesterase activity"/>
    <property type="evidence" value="ECO:0007669"/>
    <property type="project" value="InterPro"/>
</dbReference>
<proteinExistence type="inferred from homology"/>
<name>A0A8E2E415_9PEZI</name>
<dbReference type="SUPFAM" id="SSF63829">
    <property type="entry name" value="Calcium-dependent phosphotriesterase"/>
    <property type="match status" value="1"/>
</dbReference>
<dbReference type="Gene3D" id="2.120.10.30">
    <property type="entry name" value="TolB, C-terminal domain"/>
    <property type="match status" value="1"/>
</dbReference>
<reference evidence="8 9" key="1">
    <citation type="journal article" date="2016" name="Nat. Commun.">
        <title>Ectomycorrhizal ecology is imprinted in the genome of the dominant symbiotic fungus Cenococcum geophilum.</title>
        <authorList>
            <consortium name="DOE Joint Genome Institute"/>
            <person name="Peter M."/>
            <person name="Kohler A."/>
            <person name="Ohm R.A."/>
            <person name="Kuo A."/>
            <person name="Krutzmann J."/>
            <person name="Morin E."/>
            <person name="Arend M."/>
            <person name="Barry K.W."/>
            <person name="Binder M."/>
            <person name="Choi C."/>
            <person name="Clum A."/>
            <person name="Copeland A."/>
            <person name="Grisel N."/>
            <person name="Haridas S."/>
            <person name="Kipfer T."/>
            <person name="LaButti K."/>
            <person name="Lindquist E."/>
            <person name="Lipzen A."/>
            <person name="Maire R."/>
            <person name="Meier B."/>
            <person name="Mihaltcheva S."/>
            <person name="Molinier V."/>
            <person name="Murat C."/>
            <person name="Poggeler S."/>
            <person name="Quandt C.A."/>
            <person name="Sperisen C."/>
            <person name="Tritt A."/>
            <person name="Tisserant E."/>
            <person name="Crous P.W."/>
            <person name="Henrissat B."/>
            <person name="Nehls U."/>
            <person name="Egli S."/>
            <person name="Spatafora J.W."/>
            <person name="Grigoriev I.V."/>
            <person name="Martin F.M."/>
        </authorList>
    </citation>
    <scope>NUCLEOTIDE SEQUENCE [LARGE SCALE GENOMIC DNA]</scope>
    <source>
        <strain evidence="8 9">CBS 459.81</strain>
    </source>
</reference>
<evidence type="ECO:0000256" key="5">
    <source>
        <dbReference type="PIRSR" id="PIRSR602640-2"/>
    </source>
</evidence>
<dbReference type="Proteomes" id="UP000250266">
    <property type="component" value="Unassembled WGS sequence"/>
</dbReference>
<dbReference type="Pfam" id="PF01731">
    <property type="entry name" value="Arylesterase"/>
    <property type="match status" value="1"/>
</dbReference>
<dbReference type="AlphaFoldDB" id="A0A8E2E415"/>
<evidence type="ECO:0000313" key="8">
    <source>
        <dbReference type="EMBL" id="OCK76845.1"/>
    </source>
</evidence>
<keyword evidence="5" id="KW-0106">Calcium</keyword>
<evidence type="ECO:0000256" key="1">
    <source>
        <dbReference type="ARBA" id="ARBA00008595"/>
    </source>
</evidence>
<dbReference type="GO" id="GO:0046872">
    <property type="term" value="F:metal ion binding"/>
    <property type="evidence" value="ECO:0007669"/>
    <property type="project" value="UniProtKB-KW"/>
</dbReference>
<keyword evidence="9" id="KW-1185">Reference proteome</keyword>